<dbReference type="Proteomes" id="UP001396334">
    <property type="component" value="Unassembled WGS sequence"/>
</dbReference>
<keyword evidence="3" id="KW-1185">Reference proteome</keyword>
<reference evidence="2 3" key="1">
    <citation type="journal article" date="2024" name="G3 (Bethesda)">
        <title>Genome assembly of Hibiscus sabdariffa L. provides insights into metabolisms of medicinal natural products.</title>
        <authorList>
            <person name="Kim T."/>
        </authorList>
    </citation>
    <scope>NUCLEOTIDE SEQUENCE [LARGE SCALE GENOMIC DNA]</scope>
    <source>
        <strain evidence="2">TK-2024</strain>
        <tissue evidence="2">Old leaves</tissue>
    </source>
</reference>
<gene>
    <name evidence="2" type="ORF">V6N11_004883</name>
</gene>
<feature type="domain" description="RNase H type-1" evidence="1">
    <location>
        <begin position="20"/>
        <end position="75"/>
    </location>
</feature>
<proteinExistence type="predicted"/>
<dbReference type="InterPro" id="IPR002156">
    <property type="entry name" value="RNaseH_domain"/>
</dbReference>
<organism evidence="2 3">
    <name type="scientific">Hibiscus sabdariffa</name>
    <name type="common">roselle</name>
    <dbReference type="NCBI Taxonomy" id="183260"/>
    <lineage>
        <taxon>Eukaryota</taxon>
        <taxon>Viridiplantae</taxon>
        <taxon>Streptophyta</taxon>
        <taxon>Embryophyta</taxon>
        <taxon>Tracheophyta</taxon>
        <taxon>Spermatophyta</taxon>
        <taxon>Magnoliopsida</taxon>
        <taxon>eudicotyledons</taxon>
        <taxon>Gunneridae</taxon>
        <taxon>Pentapetalae</taxon>
        <taxon>rosids</taxon>
        <taxon>malvids</taxon>
        <taxon>Malvales</taxon>
        <taxon>Malvaceae</taxon>
        <taxon>Malvoideae</taxon>
        <taxon>Hibiscus</taxon>
    </lineage>
</organism>
<dbReference type="EMBL" id="JBBPBN010000015">
    <property type="protein sequence ID" value="KAK9024726.1"/>
    <property type="molecule type" value="Genomic_DNA"/>
</dbReference>
<protein>
    <recommendedName>
        <fullName evidence="1">RNase H type-1 domain-containing protein</fullName>
    </recommendedName>
</protein>
<sequence>MLQQQRLCSGVDRGIYTLHTDASVRHNIVDGTAGAVFRDGHGNIIWYKATILSGVDRTHTAEFYAFVVGVRGAVSYLINEGVKYATLITYVDRKDLREGLTWGTGYIAADKDMVKALRYLV</sequence>
<evidence type="ECO:0000313" key="2">
    <source>
        <dbReference type="EMBL" id="KAK9024726.1"/>
    </source>
</evidence>
<evidence type="ECO:0000259" key="1">
    <source>
        <dbReference type="Pfam" id="PF13456"/>
    </source>
</evidence>
<dbReference type="Pfam" id="PF13456">
    <property type="entry name" value="RVT_3"/>
    <property type="match status" value="1"/>
</dbReference>
<accession>A0ABR2SI90</accession>
<name>A0ABR2SI90_9ROSI</name>
<comment type="caution">
    <text evidence="2">The sequence shown here is derived from an EMBL/GenBank/DDBJ whole genome shotgun (WGS) entry which is preliminary data.</text>
</comment>
<evidence type="ECO:0000313" key="3">
    <source>
        <dbReference type="Proteomes" id="UP001396334"/>
    </source>
</evidence>